<name>A0A0K6I3S1_9HYPH</name>
<dbReference type="Proteomes" id="UP000183900">
    <property type="component" value="Unassembled WGS sequence"/>
</dbReference>
<keyword evidence="2" id="KW-1185">Reference proteome</keyword>
<organism evidence="1 2">
    <name type="scientific">Pannonibacter indicus</name>
    <dbReference type="NCBI Taxonomy" id="466044"/>
    <lineage>
        <taxon>Bacteria</taxon>
        <taxon>Pseudomonadati</taxon>
        <taxon>Pseudomonadota</taxon>
        <taxon>Alphaproteobacteria</taxon>
        <taxon>Hyphomicrobiales</taxon>
        <taxon>Stappiaceae</taxon>
        <taxon>Pannonibacter</taxon>
    </lineage>
</organism>
<proteinExistence type="predicted"/>
<dbReference type="EMBL" id="CYHE01000008">
    <property type="protein sequence ID" value="CUA97726.1"/>
    <property type="molecule type" value="Genomic_DNA"/>
</dbReference>
<evidence type="ECO:0000313" key="1">
    <source>
        <dbReference type="EMBL" id="CUA97726.1"/>
    </source>
</evidence>
<protein>
    <submittedName>
        <fullName evidence="1">Uncharacterized protein</fullName>
    </submittedName>
</protein>
<reference evidence="2" key="1">
    <citation type="submission" date="2015-08" db="EMBL/GenBank/DDBJ databases">
        <authorList>
            <person name="Varghese N."/>
        </authorList>
    </citation>
    <scope>NUCLEOTIDE SEQUENCE [LARGE SCALE GENOMIC DNA]</scope>
    <source>
        <strain evidence="2">DSM 23407</strain>
    </source>
</reference>
<dbReference type="AlphaFoldDB" id="A0A0K6I3S1"/>
<evidence type="ECO:0000313" key="2">
    <source>
        <dbReference type="Proteomes" id="UP000183900"/>
    </source>
</evidence>
<sequence length="92" mass="10097">MREARRREGSGVTGFSLVPDCENDDGFTVELVARGIAAIAEIDEPFPELLRQAFNRAADAGLCTEYLQPQRMASPACCAAVGFFSRRNSRSR</sequence>
<accession>A0A0K6I3S1</accession>
<gene>
    <name evidence="1" type="ORF">Ga0061067_10865</name>
</gene>